<accession>A0A414B852</accession>
<sequence>MTFDDGVLKIYKVINIAETGMKPKYALKLKSKHCFGFETVGISRYYTALQSNVQVSDVVHIWEDRKITSMDICILEDGLQYKCAFVQHVMDDGLKITRITLERLKEDYGIF</sequence>
<proteinExistence type="predicted"/>
<keyword evidence="2" id="KW-1185">Reference proteome</keyword>
<protein>
    <submittedName>
        <fullName evidence="1">Head-tail adaptor protein</fullName>
    </submittedName>
</protein>
<reference evidence="1 2" key="1">
    <citation type="submission" date="2018-08" db="EMBL/GenBank/DDBJ databases">
        <title>A genome reference for cultivated species of the human gut microbiota.</title>
        <authorList>
            <person name="Zou Y."/>
            <person name="Xue W."/>
            <person name="Luo G."/>
        </authorList>
    </citation>
    <scope>NUCLEOTIDE SEQUENCE [LARGE SCALE GENOMIC DNA]</scope>
    <source>
        <strain evidence="1 2">AM34-3LB</strain>
    </source>
</reference>
<evidence type="ECO:0000313" key="1">
    <source>
        <dbReference type="EMBL" id="RHC66957.1"/>
    </source>
</evidence>
<dbReference type="RefSeq" id="WP_118380611.1">
    <property type="nucleotide sequence ID" value="NZ_CABJFJ010000003.1"/>
</dbReference>
<dbReference type="Proteomes" id="UP000284621">
    <property type="component" value="Unassembled WGS sequence"/>
</dbReference>
<dbReference type="EMBL" id="QSID01000003">
    <property type="protein sequence ID" value="RHC66957.1"/>
    <property type="molecule type" value="Genomic_DNA"/>
</dbReference>
<evidence type="ECO:0000313" key="2">
    <source>
        <dbReference type="Proteomes" id="UP000284621"/>
    </source>
</evidence>
<comment type="caution">
    <text evidence="1">The sequence shown here is derived from an EMBL/GenBank/DDBJ whole genome shotgun (WGS) entry which is preliminary data.</text>
</comment>
<gene>
    <name evidence="1" type="ORF">DW833_03715</name>
</gene>
<dbReference type="AlphaFoldDB" id="A0A414B852"/>
<organism evidence="1 2">
    <name type="scientific">Anaerobutyricum hallii</name>
    <dbReference type="NCBI Taxonomy" id="39488"/>
    <lineage>
        <taxon>Bacteria</taxon>
        <taxon>Bacillati</taxon>
        <taxon>Bacillota</taxon>
        <taxon>Clostridia</taxon>
        <taxon>Lachnospirales</taxon>
        <taxon>Lachnospiraceae</taxon>
        <taxon>Anaerobutyricum</taxon>
    </lineage>
</organism>
<name>A0A414B852_9FIRM</name>